<evidence type="ECO:0000313" key="2">
    <source>
        <dbReference type="EMBL" id="BAR57596.1"/>
    </source>
</evidence>
<dbReference type="AlphaFoldDB" id="A0A0E4BPR8"/>
<evidence type="ECO:0000313" key="3">
    <source>
        <dbReference type="Proteomes" id="UP000063308"/>
    </source>
</evidence>
<dbReference type="Proteomes" id="UP000063308">
    <property type="component" value="Chromosome"/>
</dbReference>
<feature type="region of interest" description="Disordered" evidence="1">
    <location>
        <begin position="146"/>
        <end position="167"/>
    </location>
</feature>
<proteinExistence type="predicted"/>
<evidence type="ECO:0000256" key="1">
    <source>
        <dbReference type="SAM" id="MobiDB-lite"/>
    </source>
</evidence>
<accession>A0A0E4BPR8</accession>
<feature type="compositionally biased region" description="Basic and acidic residues" evidence="1">
    <location>
        <begin position="150"/>
        <end position="167"/>
    </location>
</feature>
<name>A0A0E4BPR8_9BRAD</name>
<dbReference type="RefSeq" id="WP_060909891.1">
    <property type="nucleotide sequence ID" value="NZ_JAFCKD010000048.1"/>
</dbReference>
<gene>
    <name evidence="2" type="ORF">NK6_4428</name>
</gene>
<dbReference type="EMBL" id="AP014685">
    <property type="protein sequence ID" value="BAR57596.1"/>
    <property type="molecule type" value="Genomic_DNA"/>
</dbReference>
<reference evidence="2 3" key="1">
    <citation type="submission" date="2014-11" db="EMBL/GenBank/DDBJ databases">
        <title>Symbiosis island explosion on the genome of extra-slow-growing strains of soybean bradyrhizobia with massive insertion sequences.</title>
        <authorList>
            <person name="Iida T."/>
            <person name="Minamisawa K."/>
        </authorList>
    </citation>
    <scope>NUCLEOTIDE SEQUENCE [LARGE SCALE GENOMIC DNA]</scope>
    <source>
        <strain evidence="2 3">NK6</strain>
    </source>
</reference>
<organism evidence="2 3">
    <name type="scientific">Bradyrhizobium diazoefficiens</name>
    <dbReference type="NCBI Taxonomy" id="1355477"/>
    <lineage>
        <taxon>Bacteria</taxon>
        <taxon>Pseudomonadati</taxon>
        <taxon>Pseudomonadota</taxon>
        <taxon>Alphaproteobacteria</taxon>
        <taxon>Hyphomicrobiales</taxon>
        <taxon>Nitrobacteraceae</taxon>
        <taxon>Bradyrhizobium</taxon>
    </lineage>
</organism>
<protein>
    <submittedName>
        <fullName evidence="2">Uncharacterized protein</fullName>
    </submittedName>
</protein>
<sequence length="167" mass="18642">MVSAERVRQLAREGWIEKQGKDQFYLVDVVQGYIRFRNDADRRAQKSAADSRVRDARAREIELRNAVREGRLIEIDEAMAIVEQITGLFRAETAGLPARVTRDLQFRKTIETALNDILERVADIAAERGRAVASARVASETVAANAARRVGGDEPHLSTDSRDPRAA</sequence>